<keyword evidence="1" id="KW-0472">Membrane</keyword>
<keyword evidence="1" id="KW-1133">Transmembrane helix</keyword>
<feature type="transmembrane region" description="Helical" evidence="1">
    <location>
        <begin position="7"/>
        <end position="27"/>
    </location>
</feature>
<name>A0A376TZZ3_ECOLX</name>
<evidence type="ECO:0000256" key="1">
    <source>
        <dbReference type="SAM" id="Phobius"/>
    </source>
</evidence>
<protein>
    <submittedName>
        <fullName evidence="2">Protein wzxE</fullName>
    </submittedName>
</protein>
<accession>A0A376TZZ3</accession>
<organism evidence="2 3">
    <name type="scientific">Escherichia coli</name>
    <dbReference type="NCBI Taxonomy" id="562"/>
    <lineage>
        <taxon>Bacteria</taxon>
        <taxon>Pseudomonadati</taxon>
        <taxon>Pseudomonadota</taxon>
        <taxon>Gammaproteobacteria</taxon>
        <taxon>Enterobacterales</taxon>
        <taxon>Enterobacteriaceae</taxon>
        <taxon>Escherichia</taxon>
    </lineage>
</organism>
<proteinExistence type="predicted"/>
<dbReference type="EMBL" id="UGCP01000002">
    <property type="protein sequence ID" value="STI82333.1"/>
    <property type="molecule type" value="Genomic_DNA"/>
</dbReference>
<evidence type="ECO:0000313" key="2">
    <source>
        <dbReference type="EMBL" id="STI82333.1"/>
    </source>
</evidence>
<keyword evidence="1" id="KW-0812">Transmembrane</keyword>
<evidence type="ECO:0000313" key="3">
    <source>
        <dbReference type="Proteomes" id="UP000254079"/>
    </source>
</evidence>
<gene>
    <name evidence="2" type="primary">wzxE_3</name>
    <name evidence="2" type="ORF">NCTC8622_01298</name>
</gene>
<dbReference type="Proteomes" id="UP000254079">
    <property type="component" value="Unassembled WGS sequence"/>
</dbReference>
<reference evidence="2 3" key="1">
    <citation type="submission" date="2018-06" db="EMBL/GenBank/DDBJ databases">
        <authorList>
            <consortium name="Pathogen Informatics"/>
            <person name="Doyle S."/>
        </authorList>
    </citation>
    <scope>NUCLEOTIDE SEQUENCE [LARGE SCALE GENOMIC DNA]</scope>
    <source>
        <strain evidence="2 3">NCTC8622</strain>
    </source>
</reference>
<sequence length="42" mass="4521">MKGFRDAAGNALSLIVGSLIGVLAYYVSYRLGGYEGALLVWR</sequence>
<dbReference type="AlphaFoldDB" id="A0A376TZZ3"/>